<keyword evidence="5" id="KW-1185">Reference proteome</keyword>
<evidence type="ECO:0000256" key="1">
    <source>
        <dbReference type="ARBA" id="ARBA00009013"/>
    </source>
</evidence>
<dbReference type="InterPro" id="IPR003658">
    <property type="entry name" value="Anti-sigma_ant"/>
</dbReference>
<evidence type="ECO:0000259" key="3">
    <source>
        <dbReference type="PROSITE" id="PS50801"/>
    </source>
</evidence>
<name>A0A410JXV0_9BACT</name>
<protein>
    <recommendedName>
        <fullName evidence="2">Anti-sigma factor antagonist</fullName>
    </recommendedName>
</protein>
<dbReference type="KEGG" id="gtl:EP073_06090"/>
<dbReference type="Pfam" id="PF01740">
    <property type="entry name" value="STAS"/>
    <property type="match status" value="1"/>
</dbReference>
<organism evidence="4 5">
    <name type="scientific">Geovibrio thiophilus</name>
    <dbReference type="NCBI Taxonomy" id="139438"/>
    <lineage>
        <taxon>Bacteria</taxon>
        <taxon>Pseudomonadati</taxon>
        <taxon>Deferribacterota</taxon>
        <taxon>Deferribacteres</taxon>
        <taxon>Deferribacterales</taxon>
        <taxon>Geovibrionaceae</taxon>
        <taxon>Geovibrio</taxon>
    </lineage>
</organism>
<dbReference type="InterPro" id="IPR002645">
    <property type="entry name" value="STAS_dom"/>
</dbReference>
<dbReference type="NCBIfam" id="TIGR00377">
    <property type="entry name" value="ant_ant_sig"/>
    <property type="match status" value="1"/>
</dbReference>
<dbReference type="EMBL" id="CP035108">
    <property type="protein sequence ID" value="QAR32992.1"/>
    <property type="molecule type" value="Genomic_DNA"/>
</dbReference>
<dbReference type="InterPro" id="IPR036513">
    <property type="entry name" value="STAS_dom_sf"/>
</dbReference>
<dbReference type="RefSeq" id="WP_128466278.1">
    <property type="nucleotide sequence ID" value="NZ_CP035108.1"/>
</dbReference>
<sequence>MWEYKNEGGITTVITPPKSINYDTLEDFRKLVRELAESGCVKAVINMNRTIYIDSSGLGTLVKAAADLRHSGGDLRLAAVSPGITDILRITSLHKVLKVYKDTESALKSYG</sequence>
<dbReference type="SUPFAM" id="SSF52091">
    <property type="entry name" value="SpoIIaa-like"/>
    <property type="match status" value="1"/>
</dbReference>
<gene>
    <name evidence="4" type="ORF">EP073_06090</name>
</gene>
<proteinExistence type="inferred from homology"/>
<reference evidence="4 5" key="1">
    <citation type="submission" date="2019-01" db="EMBL/GenBank/DDBJ databases">
        <title>Geovibrio thiophilus DSM 11263, complete genome.</title>
        <authorList>
            <person name="Spring S."/>
            <person name="Bunk B."/>
            <person name="Sproer C."/>
        </authorList>
    </citation>
    <scope>NUCLEOTIDE SEQUENCE [LARGE SCALE GENOMIC DNA]</scope>
    <source>
        <strain evidence="4 5">DSM 11263</strain>
    </source>
</reference>
<comment type="similarity">
    <text evidence="1 2">Belongs to the anti-sigma-factor antagonist family.</text>
</comment>
<evidence type="ECO:0000313" key="5">
    <source>
        <dbReference type="Proteomes" id="UP000287502"/>
    </source>
</evidence>
<dbReference type="Proteomes" id="UP000287502">
    <property type="component" value="Chromosome"/>
</dbReference>
<accession>A0A410JXV0</accession>
<dbReference type="GO" id="GO:0043856">
    <property type="term" value="F:anti-sigma factor antagonist activity"/>
    <property type="evidence" value="ECO:0007669"/>
    <property type="project" value="InterPro"/>
</dbReference>
<dbReference type="CDD" id="cd07043">
    <property type="entry name" value="STAS_anti-anti-sigma_factors"/>
    <property type="match status" value="1"/>
</dbReference>
<dbReference type="PANTHER" id="PTHR33495">
    <property type="entry name" value="ANTI-SIGMA FACTOR ANTAGONIST TM_1081-RELATED-RELATED"/>
    <property type="match status" value="1"/>
</dbReference>
<dbReference type="OrthoDB" id="9796076at2"/>
<dbReference type="AlphaFoldDB" id="A0A410JXV0"/>
<evidence type="ECO:0000256" key="2">
    <source>
        <dbReference type="RuleBase" id="RU003749"/>
    </source>
</evidence>
<dbReference type="Gene3D" id="3.30.750.24">
    <property type="entry name" value="STAS domain"/>
    <property type="match status" value="1"/>
</dbReference>
<dbReference type="PROSITE" id="PS50801">
    <property type="entry name" value="STAS"/>
    <property type="match status" value="1"/>
</dbReference>
<feature type="domain" description="STAS" evidence="3">
    <location>
        <begin position="20"/>
        <end position="110"/>
    </location>
</feature>
<evidence type="ECO:0000313" key="4">
    <source>
        <dbReference type="EMBL" id="QAR32992.1"/>
    </source>
</evidence>